<dbReference type="PANTHER" id="PTHR18968">
    <property type="entry name" value="THIAMINE PYROPHOSPHATE ENZYMES"/>
    <property type="match status" value="1"/>
</dbReference>
<sequence>MTAATTNADQVLGILEEAGVEQVFTCPGTTEVPLLDASVARQGVRFVLATHEAAAVAMADGYARASGRPGVALLHANVGMTNGLAMVEAARVGRSPVLVLNGTKPTGLRNRRTFTATPGSAGVAAPFTVAAMEAGSAASLPADLAEALAATRGSRRGPVYLGLAQDLLAQAATGRAAGAQSDREVTGPAGDEAIDAVARHLVAAERVAIVAGSDLARAGVTREIEQLAELLPAPVFEPPWRDVERETVDTAGERYCGLLSDGADLLDGAVVLVVGTPAFQEPDDGPCLLPDSARVVHVTEPGTAIQPGASVLPGDVGRTVELLATRVREHARAAGGEDGRDAERAYWTDSVRREHRRRLEKALGGPGRDAGGGAADPAGERDLISTVTLCRVLDEWRNRADPVVADAVTATATLLRALPRGAGPFYATGSGSLGWGLGAAVGVALARPDERVHALVADGVFQFGIQAVRTAVAEGAPVTWIVLNNRSYHAVRLALRGYGGAAARTGTYPCSDLGDTDVAALARAFGAYGRRVSELSQLPAALDEAGSRPGPSVVEVMVAADTANPAR</sequence>
<keyword evidence="2" id="KW-0786">Thiamine pyrophosphate</keyword>
<dbReference type="InterPro" id="IPR029035">
    <property type="entry name" value="DHS-like_NAD/FAD-binding_dom"/>
</dbReference>
<evidence type="ECO:0000256" key="3">
    <source>
        <dbReference type="SAM" id="MobiDB-lite"/>
    </source>
</evidence>
<reference evidence="6 7" key="1">
    <citation type="submission" date="2020-07" db="EMBL/GenBank/DDBJ databases">
        <title>Genome of Haloechinothrix sp.</title>
        <authorList>
            <person name="Tang S.-K."/>
            <person name="Yang L."/>
            <person name="Zhu W.-Y."/>
        </authorList>
    </citation>
    <scope>NUCLEOTIDE SEQUENCE [LARGE SCALE GENOMIC DNA]</scope>
    <source>
        <strain evidence="6 7">YIM 98757</strain>
    </source>
</reference>
<dbReference type="InterPro" id="IPR012001">
    <property type="entry name" value="Thiamin_PyroP_enz_TPP-bd_dom"/>
</dbReference>
<dbReference type="Proteomes" id="UP000582974">
    <property type="component" value="Unassembled WGS sequence"/>
</dbReference>
<organism evidence="6 7">
    <name type="scientific">Haloechinothrix aidingensis</name>
    <dbReference type="NCBI Taxonomy" id="2752311"/>
    <lineage>
        <taxon>Bacteria</taxon>
        <taxon>Bacillati</taxon>
        <taxon>Actinomycetota</taxon>
        <taxon>Actinomycetes</taxon>
        <taxon>Pseudonocardiales</taxon>
        <taxon>Pseudonocardiaceae</taxon>
        <taxon>Haloechinothrix</taxon>
    </lineage>
</organism>
<gene>
    <name evidence="6" type="ORF">H0B56_11575</name>
</gene>
<dbReference type="EMBL" id="JACCKD010000004">
    <property type="protein sequence ID" value="MBA0126181.1"/>
    <property type="molecule type" value="Genomic_DNA"/>
</dbReference>
<dbReference type="Pfam" id="PF02775">
    <property type="entry name" value="TPP_enzyme_C"/>
    <property type="match status" value="1"/>
</dbReference>
<dbReference type="AlphaFoldDB" id="A0A838AAC6"/>
<evidence type="ECO:0000256" key="1">
    <source>
        <dbReference type="ARBA" id="ARBA00007812"/>
    </source>
</evidence>
<proteinExistence type="inferred from homology"/>
<comment type="similarity">
    <text evidence="1">Belongs to the TPP enzyme family.</text>
</comment>
<dbReference type="PANTHER" id="PTHR18968:SF13">
    <property type="entry name" value="ACETOLACTATE SYNTHASE CATALYTIC SUBUNIT, MITOCHONDRIAL"/>
    <property type="match status" value="1"/>
</dbReference>
<feature type="domain" description="Thiamine pyrophosphate enzyme N-terminal TPP-binding" evidence="5">
    <location>
        <begin position="8"/>
        <end position="115"/>
    </location>
</feature>
<feature type="compositionally biased region" description="Gly residues" evidence="3">
    <location>
        <begin position="364"/>
        <end position="374"/>
    </location>
</feature>
<feature type="region of interest" description="Disordered" evidence="3">
    <location>
        <begin position="359"/>
        <end position="379"/>
    </location>
</feature>
<accession>A0A838AAC6</accession>
<dbReference type="Pfam" id="PF02776">
    <property type="entry name" value="TPP_enzyme_N"/>
    <property type="match status" value="1"/>
</dbReference>
<dbReference type="Gene3D" id="3.40.50.1220">
    <property type="entry name" value="TPP-binding domain"/>
    <property type="match status" value="1"/>
</dbReference>
<dbReference type="SUPFAM" id="SSF52467">
    <property type="entry name" value="DHS-like NAD/FAD-binding domain"/>
    <property type="match status" value="1"/>
</dbReference>
<protein>
    <submittedName>
        <fullName evidence="6">Thiamine pyrophosphate-binding protein</fullName>
    </submittedName>
</protein>
<dbReference type="GO" id="GO:0009097">
    <property type="term" value="P:isoleucine biosynthetic process"/>
    <property type="evidence" value="ECO:0007669"/>
    <property type="project" value="TreeGrafter"/>
</dbReference>
<feature type="domain" description="Thiamine pyrophosphate enzyme TPP-binding" evidence="4">
    <location>
        <begin position="426"/>
        <end position="556"/>
    </location>
</feature>
<dbReference type="GO" id="GO:0005948">
    <property type="term" value="C:acetolactate synthase complex"/>
    <property type="evidence" value="ECO:0007669"/>
    <property type="project" value="TreeGrafter"/>
</dbReference>
<dbReference type="GO" id="GO:0030976">
    <property type="term" value="F:thiamine pyrophosphate binding"/>
    <property type="evidence" value="ECO:0007669"/>
    <property type="project" value="InterPro"/>
</dbReference>
<dbReference type="InterPro" id="IPR045229">
    <property type="entry name" value="TPP_enz"/>
</dbReference>
<dbReference type="GO" id="GO:0003984">
    <property type="term" value="F:acetolactate synthase activity"/>
    <property type="evidence" value="ECO:0007669"/>
    <property type="project" value="TreeGrafter"/>
</dbReference>
<evidence type="ECO:0000313" key="7">
    <source>
        <dbReference type="Proteomes" id="UP000582974"/>
    </source>
</evidence>
<evidence type="ECO:0000259" key="4">
    <source>
        <dbReference type="Pfam" id="PF02775"/>
    </source>
</evidence>
<evidence type="ECO:0000256" key="2">
    <source>
        <dbReference type="ARBA" id="ARBA00023052"/>
    </source>
</evidence>
<evidence type="ECO:0000259" key="5">
    <source>
        <dbReference type="Pfam" id="PF02776"/>
    </source>
</evidence>
<comment type="caution">
    <text evidence="6">The sequence shown here is derived from an EMBL/GenBank/DDBJ whole genome shotgun (WGS) entry which is preliminary data.</text>
</comment>
<dbReference type="GO" id="GO:0050660">
    <property type="term" value="F:flavin adenine dinucleotide binding"/>
    <property type="evidence" value="ECO:0007669"/>
    <property type="project" value="TreeGrafter"/>
</dbReference>
<dbReference type="GO" id="GO:0000287">
    <property type="term" value="F:magnesium ion binding"/>
    <property type="evidence" value="ECO:0007669"/>
    <property type="project" value="UniProtKB-ARBA"/>
</dbReference>
<name>A0A838AAC6_9PSEU</name>
<evidence type="ECO:0000313" key="6">
    <source>
        <dbReference type="EMBL" id="MBA0126181.1"/>
    </source>
</evidence>
<dbReference type="GO" id="GO:0009099">
    <property type="term" value="P:L-valine biosynthetic process"/>
    <property type="evidence" value="ECO:0007669"/>
    <property type="project" value="TreeGrafter"/>
</dbReference>
<keyword evidence="7" id="KW-1185">Reference proteome</keyword>
<dbReference type="CDD" id="cd07035">
    <property type="entry name" value="TPP_PYR_POX_like"/>
    <property type="match status" value="1"/>
</dbReference>
<dbReference type="SUPFAM" id="SSF52518">
    <property type="entry name" value="Thiamin diphosphate-binding fold (THDP-binding)"/>
    <property type="match status" value="2"/>
</dbReference>
<dbReference type="RefSeq" id="WP_180893030.1">
    <property type="nucleotide sequence ID" value="NZ_JACCKD010000004.1"/>
</dbReference>
<dbReference type="InterPro" id="IPR011766">
    <property type="entry name" value="TPP_enzyme_TPP-bd"/>
</dbReference>
<dbReference type="InterPro" id="IPR029061">
    <property type="entry name" value="THDP-binding"/>
</dbReference>
<dbReference type="Gene3D" id="3.40.50.970">
    <property type="match status" value="2"/>
</dbReference>